<dbReference type="GO" id="GO:0046872">
    <property type="term" value="F:metal ion binding"/>
    <property type="evidence" value="ECO:0007669"/>
    <property type="project" value="UniProtKB-KW"/>
</dbReference>
<reference evidence="5" key="1">
    <citation type="submission" date="2022-10" db="EMBL/GenBank/DDBJ databases">
        <authorList>
            <person name="Yu W.X."/>
        </authorList>
    </citation>
    <scope>NUCLEOTIDE SEQUENCE</scope>
    <source>
        <strain evidence="5">D04</strain>
    </source>
</reference>
<accession>A0AAE3SKS6</accession>
<dbReference type="EMBL" id="JAPDPI010000028">
    <property type="protein sequence ID" value="MCW3806709.1"/>
    <property type="molecule type" value="Genomic_DNA"/>
</dbReference>
<evidence type="ECO:0000313" key="6">
    <source>
        <dbReference type="Proteomes" id="UP001207408"/>
    </source>
</evidence>
<dbReference type="Pfam" id="PF00037">
    <property type="entry name" value="Fer4"/>
    <property type="match status" value="2"/>
</dbReference>
<dbReference type="PANTHER" id="PTHR43534:SF1">
    <property type="entry name" value="4FE-4S CLUSTER CONTAINING PARA FAMILY ATPASE PROTEIN"/>
    <property type="match status" value="1"/>
</dbReference>
<dbReference type="PROSITE" id="PS51379">
    <property type="entry name" value="4FE4S_FER_2"/>
    <property type="match status" value="2"/>
</dbReference>
<dbReference type="PANTHER" id="PTHR43534">
    <property type="entry name" value="MIND SUPERFAMILY P-LOOP ATPASE CONTAINING AN INSERTED FERREDOXIN DOMAIN"/>
    <property type="match status" value="1"/>
</dbReference>
<proteinExistence type="predicted"/>
<keyword evidence="5" id="KW-0547">Nucleotide-binding</keyword>
<evidence type="ECO:0000313" key="5">
    <source>
        <dbReference type="EMBL" id="MCW3806709.1"/>
    </source>
</evidence>
<comment type="caution">
    <text evidence="5">The sequence shown here is derived from an EMBL/GenBank/DDBJ whole genome shotgun (WGS) entry which is preliminary data.</text>
</comment>
<dbReference type="SUPFAM" id="SSF52540">
    <property type="entry name" value="P-loop containing nucleoside triphosphate hydrolases"/>
    <property type="match status" value="1"/>
</dbReference>
<organism evidence="5 6">
    <name type="scientific">Plebeiibacterium marinum</name>
    <dbReference type="NCBI Taxonomy" id="2992111"/>
    <lineage>
        <taxon>Bacteria</taxon>
        <taxon>Pseudomonadati</taxon>
        <taxon>Bacteroidota</taxon>
        <taxon>Bacteroidia</taxon>
        <taxon>Marinilabiliales</taxon>
        <taxon>Marinilabiliaceae</taxon>
        <taxon>Plebeiibacterium</taxon>
    </lineage>
</organism>
<dbReference type="Pfam" id="PF01656">
    <property type="entry name" value="CbiA"/>
    <property type="match status" value="1"/>
</dbReference>
<protein>
    <submittedName>
        <fullName evidence="5">ATP-binding protein</fullName>
    </submittedName>
</protein>
<dbReference type="Proteomes" id="UP001207408">
    <property type="component" value="Unassembled WGS sequence"/>
</dbReference>
<dbReference type="InterPro" id="IPR027417">
    <property type="entry name" value="P-loop_NTPase"/>
</dbReference>
<keyword evidence="1" id="KW-0479">Metal-binding</keyword>
<gene>
    <name evidence="5" type="ORF">OM074_13820</name>
</gene>
<dbReference type="RefSeq" id="WP_301200393.1">
    <property type="nucleotide sequence ID" value="NZ_JAPDPI010000028.1"/>
</dbReference>
<evidence type="ECO:0000259" key="4">
    <source>
        <dbReference type="PROSITE" id="PS51379"/>
    </source>
</evidence>
<feature type="domain" description="4Fe-4S ferredoxin-type" evidence="4">
    <location>
        <begin position="89"/>
        <end position="118"/>
    </location>
</feature>
<dbReference type="InterPro" id="IPR017896">
    <property type="entry name" value="4Fe4S_Fe-S-bd"/>
</dbReference>
<keyword evidence="2" id="KW-0408">Iron</keyword>
<dbReference type="InterPro" id="IPR002586">
    <property type="entry name" value="CobQ/CobB/MinD/ParA_Nub-bd_dom"/>
</dbReference>
<evidence type="ECO:0000256" key="3">
    <source>
        <dbReference type="ARBA" id="ARBA00023014"/>
    </source>
</evidence>
<keyword evidence="6" id="KW-1185">Reference proteome</keyword>
<dbReference type="GO" id="GO:0051536">
    <property type="term" value="F:iron-sulfur cluster binding"/>
    <property type="evidence" value="ECO:0007669"/>
    <property type="project" value="UniProtKB-KW"/>
</dbReference>
<sequence>MKEITILSGKGGTGKTTIAAALASVAKNAVYCDNDVDAADLHLLFNPTIQEKYDFSSGWAVSIDSEKCNACSLCLQHCRFDAIHQHDNGEIYINSLQCEGCRLCERVCPNDAISSIENTSNHWFISNSRFGTLVHAEMGPGEENSGKLVSQVRKKAKEISQNFNGDFIINDGPPGIGCATIASLSGTNLVLLVIEPTKSGLHDAVRLVELINSFNIETYAVINKFDINKEVVNEIKTFLNESNIPLLAQIPFDEKMVEAMTLGQTIVEYQPESEITEIIKTVWKRLMN</sequence>
<dbReference type="GO" id="GO:0005524">
    <property type="term" value="F:ATP binding"/>
    <property type="evidence" value="ECO:0007669"/>
    <property type="project" value="UniProtKB-KW"/>
</dbReference>
<feature type="domain" description="4Fe-4S ferredoxin-type" evidence="4">
    <location>
        <begin position="59"/>
        <end position="88"/>
    </location>
</feature>
<dbReference type="Gene3D" id="3.30.70.20">
    <property type="match status" value="1"/>
</dbReference>
<keyword evidence="5" id="KW-0067">ATP-binding</keyword>
<dbReference type="Gene3D" id="3.40.50.300">
    <property type="entry name" value="P-loop containing nucleotide triphosphate hydrolases"/>
    <property type="match status" value="1"/>
</dbReference>
<name>A0AAE3SKS6_9BACT</name>
<keyword evidence="3" id="KW-0411">Iron-sulfur</keyword>
<dbReference type="AlphaFoldDB" id="A0AAE3SKS6"/>
<evidence type="ECO:0000256" key="1">
    <source>
        <dbReference type="ARBA" id="ARBA00022723"/>
    </source>
</evidence>
<evidence type="ECO:0000256" key="2">
    <source>
        <dbReference type="ARBA" id="ARBA00023004"/>
    </source>
</evidence>
<dbReference type="PROSITE" id="PS00198">
    <property type="entry name" value="4FE4S_FER_1"/>
    <property type="match status" value="1"/>
</dbReference>
<dbReference type="InterPro" id="IPR017900">
    <property type="entry name" value="4Fe4S_Fe_S_CS"/>
</dbReference>
<dbReference type="CDD" id="cd03110">
    <property type="entry name" value="SIMIBI_bact_arch"/>
    <property type="match status" value="1"/>
</dbReference>